<dbReference type="PANTHER" id="PTHR11365:SF23">
    <property type="entry name" value="HYPOTHETICAL 5-OXOPROLINASE (EUROFUNG)-RELATED"/>
    <property type="match status" value="1"/>
</dbReference>
<evidence type="ECO:0000313" key="4">
    <source>
        <dbReference type="Proteomes" id="UP001602119"/>
    </source>
</evidence>
<dbReference type="RefSeq" id="WP_066946556.1">
    <property type="nucleotide sequence ID" value="NZ_BBYK01000063.1"/>
</dbReference>
<feature type="region of interest" description="Disordered" evidence="1">
    <location>
        <begin position="456"/>
        <end position="497"/>
    </location>
</feature>
<organism evidence="3 4">
    <name type="scientific">Microtetraspora fusca</name>
    <dbReference type="NCBI Taxonomy" id="1997"/>
    <lineage>
        <taxon>Bacteria</taxon>
        <taxon>Bacillati</taxon>
        <taxon>Actinomycetota</taxon>
        <taxon>Actinomycetes</taxon>
        <taxon>Streptosporangiales</taxon>
        <taxon>Streptosporangiaceae</taxon>
        <taxon>Microtetraspora</taxon>
    </lineage>
</organism>
<dbReference type="Pfam" id="PF02538">
    <property type="entry name" value="Hydantoinase_B"/>
    <property type="match status" value="1"/>
</dbReference>
<dbReference type="PANTHER" id="PTHR11365">
    <property type="entry name" value="5-OXOPROLINASE RELATED"/>
    <property type="match status" value="1"/>
</dbReference>
<gene>
    <name evidence="3" type="ORF">ACFY05_41150</name>
</gene>
<name>A0ABW6VN79_MICFU</name>
<proteinExistence type="predicted"/>
<sequence>MSETTDLATREIVYGAIRATTDEMERLIGRTAMSEGFRDKKDYFVGLFDTRGRMIFALAGLTGAGLVDPILDHFELDEVAPGDIFFFNDPYTTRGAVQHLGDVVVSVPIFCQGELLGFAAGYGHVADLGGLREGGGAGKATEIFHEGIAYPPMRVGRDHEIDPSFLRLLERNSRRPDLVRGDWRALLAACRLGAARVDALAERYGRRTLLETIDWALAHTAARVRQILDEQIPDGTYETVTSADVPGLGLTGLQVSASLHRRGNELLLDLTGTSPDVPVPINYLATLSGVQLLLARVLLVFDENLEMNQGILDTLTDLRLTSGTLVSPEFPRPLNNRSLVKSIVLNCLSTLVAQANGGHMTANFPTYIVCNFQFPSGVSYSESLGVGFGGRPFGDGPDVIYGMAQRNYPVEFVEPTYPVRIRSYRINDGSGGPGRFRGGCGAVREIEVLQEATLNPSMSHTDAGPDGQRGGGAGRPGSIVVEGRDGERRRVPGVSVGTKLQPGDVVVLSSAGGGGWGDPKERDREAVLRDVREGFVSAEDAERDYGVTVGSR</sequence>
<dbReference type="InterPro" id="IPR045079">
    <property type="entry name" value="Oxoprolinase-like"/>
</dbReference>
<dbReference type="EMBL" id="JBIAXI010000045">
    <property type="protein sequence ID" value="MFF4779244.1"/>
    <property type="molecule type" value="Genomic_DNA"/>
</dbReference>
<evidence type="ECO:0000256" key="1">
    <source>
        <dbReference type="SAM" id="MobiDB-lite"/>
    </source>
</evidence>
<feature type="domain" description="Hydantoinase B/oxoprolinase" evidence="2">
    <location>
        <begin position="8"/>
        <end position="519"/>
    </location>
</feature>
<evidence type="ECO:0000313" key="3">
    <source>
        <dbReference type="EMBL" id="MFF4779244.1"/>
    </source>
</evidence>
<reference evidence="3 4" key="1">
    <citation type="submission" date="2024-10" db="EMBL/GenBank/DDBJ databases">
        <title>The Natural Products Discovery Center: Release of the First 8490 Sequenced Strains for Exploring Actinobacteria Biosynthetic Diversity.</title>
        <authorList>
            <person name="Kalkreuter E."/>
            <person name="Kautsar S.A."/>
            <person name="Yang D."/>
            <person name="Bader C.D."/>
            <person name="Teijaro C.N."/>
            <person name="Fluegel L."/>
            <person name="Davis C.M."/>
            <person name="Simpson J.R."/>
            <person name="Lauterbach L."/>
            <person name="Steele A.D."/>
            <person name="Gui C."/>
            <person name="Meng S."/>
            <person name="Li G."/>
            <person name="Viehrig K."/>
            <person name="Ye F."/>
            <person name="Su P."/>
            <person name="Kiefer A.F."/>
            <person name="Nichols A."/>
            <person name="Cepeda A.J."/>
            <person name="Yan W."/>
            <person name="Fan B."/>
            <person name="Jiang Y."/>
            <person name="Adhikari A."/>
            <person name="Zheng C.-J."/>
            <person name="Schuster L."/>
            <person name="Cowan T.M."/>
            <person name="Smanski M.J."/>
            <person name="Chevrette M.G."/>
            <person name="De Carvalho L.P.S."/>
            <person name="Shen B."/>
        </authorList>
    </citation>
    <scope>NUCLEOTIDE SEQUENCE [LARGE SCALE GENOMIC DNA]</scope>
    <source>
        <strain evidence="3 4">NPDC001281</strain>
    </source>
</reference>
<evidence type="ECO:0000259" key="2">
    <source>
        <dbReference type="Pfam" id="PF02538"/>
    </source>
</evidence>
<dbReference type="Proteomes" id="UP001602119">
    <property type="component" value="Unassembled WGS sequence"/>
</dbReference>
<protein>
    <submittedName>
        <fullName evidence="3">Hydantoinase B/oxoprolinase family protein</fullName>
    </submittedName>
</protein>
<dbReference type="InterPro" id="IPR003692">
    <property type="entry name" value="Hydantoinase_B"/>
</dbReference>
<accession>A0ABW6VN79</accession>
<keyword evidence="4" id="KW-1185">Reference proteome</keyword>
<comment type="caution">
    <text evidence="3">The sequence shown here is derived from an EMBL/GenBank/DDBJ whole genome shotgun (WGS) entry which is preliminary data.</text>
</comment>